<dbReference type="OrthoDB" id="5767765at2"/>
<feature type="transmembrane region" description="Helical" evidence="1">
    <location>
        <begin position="56"/>
        <end position="73"/>
    </location>
</feature>
<proteinExistence type="predicted"/>
<protein>
    <recommendedName>
        <fullName evidence="2">Bacterial Pleckstrin homology domain-containing protein</fullName>
    </recommendedName>
</protein>
<evidence type="ECO:0000313" key="4">
    <source>
        <dbReference type="Proteomes" id="UP000050864"/>
    </source>
</evidence>
<dbReference type="STRING" id="405444.ABB26_12360"/>
<keyword evidence="1" id="KW-0472">Membrane</keyword>
<dbReference type="PATRIC" id="fig|405444.3.peg.1565"/>
<evidence type="ECO:0000259" key="2">
    <source>
        <dbReference type="Pfam" id="PF10882"/>
    </source>
</evidence>
<organism evidence="3 4">
    <name type="scientific">Stenotrophomonas humi</name>
    <dbReference type="NCBI Taxonomy" id="405444"/>
    <lineage>
        <taxon>Bacteria</taxon>
        <taxon>Pseudomonadati</taxon>
        <taxon>Pseudomonadota</taxon>
        <taxon>Gammaproteobacteria</taxon>
        <taxon>Lysobacterales</taxon>
        <taxon>Lysobacteraceae</taxon>
        <taxon>Stenotrophomonas</taxon>
    </lineage>
</organism>
<dbReference type="AlphaFoldDB" id="A0A0R0C262"/>
<comment type="caution">
    <text evidence="3">The sequence shown here is derived from an EMBL/GenBank/DDBJ whole genome shotgun (WGS) entry which is preliminary data.</text>
</comment>
<keyword evidence="4" id="KW-1185">Reference proteome</keyword>
<name>A0A0R0C262_9GAMM</name>
<keyword evidence="1" id="KW-1133">Transmembrane helix</keyword>
<evidence type="ECO:0000313" key="3">
    <source>
        <dbReference type="EMBL" id="KRG63467.1"/>
    </source>
</evidence>
<dbReference type="Pfam" id="PF10882">
    <property type="entry name" value="bPH_5"/>
    <property type="match status" value="1"/>
</dbReference>
<dbReference type="RefSeq" id="WP_057634563.1">
    <property type="nucleotide sequence ID" value="NZ_LDJI01000022.1"/>
</dbReference>
<accession>A0A0R0C262</accession>
<feature type="domain" description="Bacterial Pleckstrin homology" evidence="2">
    <location>
        <begin position="79"/>
        <end position="182"/>
    </location>
</feature>
<gene>
    <name evidence="3" type="ORF">ABB26_12360</name>
</gene>
<reference evidence="3 4" key="1">
    <citation type="submission" date="2015-05" db="EMBL/GenBank/DDBJ databases">
        <title>Genome sequencing and analysis of members of genus Stenotrophomonas.</title>
        <authorList>
            <person name="Patil P.P."/>
            <person name="Midha S."/>
            <person name="Patil P.B."/>
        </authorList>
    </citation>
    <scope>NUCLEOTIDE SEQUENCE [LARGE SCALE GENOMIC DNA]</scope>
    <source>
        <strain evidence="3 4">DSM 18929</strain>
    </source>
</reference>
<dbReference type="EMBL" id="LDJI01000022">
    <property type="protein sequence ID" value="KRG63467.1"/>
    <property type="molecule type" value="Genomic_DNA"/>
</dbReference>
<dbReference type="Proteomes" id="UP000050864">
    <property type="component" value="Unassembled WGS sequence"/>
</dbReference>
<sequence length="189" mass="20823">MSHRNASTASEPFKVAAPTSSLLLWLWAPMLLVLAIDPMIKLFAGKPPFDASFSSWGGWLVLPLVGAALTLAYRRRELHLESRQLTIAGTLYTRRVPLSSMRLERARIVSFAENPDFKPGMKSNGFQFPGFRAGNFHMKDGGKGFCLITDDSRVLVIPLRDGDSVLVSPEQPRALLDELKRLADSSAPA</sequence>
<feature type="transmembrane region" description="Helical" evidence="1">
    <location>
        <begin position="21"/>
        <end position="44"/>
    </location>
</feature>
<keyword evidence="1" id="KW-0812">Transmembrane</keyword>
<dbReference type="InterPro" id="IPR027783">
    <property type="entry name" value="Bacterial_PH-related"/>
</dbReference>
<evidence type="ECO:0000256" key="1">
    <source>
        <dbReference type="SAM" id="Phobius"/>
    </source>
</evidence>